<dbReference type="Pfam" id="PF13111">
    <property type="entry name" value="pPIWI_RE_X"/>
    <property type="match status" value="1"/>
</dbReference>
<feature type="compositionally biased region" description="Basic and acidic residues" evidence="1">
    <location>
        <begin position="480"/>
        <end position="499"/>
    </location>
</feature>
<proteinExistence type="predicted"/>
<dbReference type="RefSeq" id="WP_212640002.1">
    <property type="nucleotide sequence ID" value="NZ_CP074132.1"/>
</dbReference>
<feature type="domain" description="pPIWI-RE RNaseH" evidence="2">
    <location>
        <begin position="577"/>
        <end position="858"/>
    </location>
</feature>
<evidence type="ECO:0000259" key="4">
    <source>
        <dbReference type="Pfam" id="PF18157"/>
    </source>
</evidence>
<evidence type="ECO:0000259" key="3">
    <source>
        <dbReference type="Pfam" id="PF13111"/>
    </source>
</evidence>
<dbReference type="InterPro" id="IPR040496">
    <property type="entry name" value="MID_pPIWI_RE"/>
</dbReference>
<sequence>MITTLAYLFPRTGLGTVTAYPLSPDFSAAWQRLPGYSDTDTGSKKRFKQPPYAGLASALSAVTSQPVVLMPNTYHHVDTDEITPMVAITTDPIDPRLMASAVRTWERLVRKGDDANTLAPLLNEADIERYELASFVRNSQEGRPVAPGWFYHVATWSFAQRLARKPLTLSREGKTVNVTWRMDTQGSLWSWDLPTHNETLRPKRVGFAMHKLDFRVITLPGEPLFAIHVIPTFTRLATHWARTRTVVLDRGKQALLRLPVGHRPLEPRDGNDKPQWEAYPRNFAAEIVQECGLELIDLPSNEELAVLGGSGRVLLPGPQEYPIGKGVGTRFIKTLSEHITDTVKRPRITPVVFAPASKKKLVRPMTGQLRPEDIELAIRATGYEKVRILVLYSEGFTRKRISTALAAYTSTPDQPVECTDRTDHQLSENLYAHFRRIPAIDSPQPVVWRKELAPLRTLFRDGMLTGALVETVWTPKPTKKQREDKTAPHDHKRDLRRSLYSEGVVSQFLARKDPPEPKEEPAETIDPGSGTDTSEAAKNREKKDHPAINATRDLLFRLGAIDHRLPEAVRMDDEAILVGIHLRQQRKSTRTPRGANQTQMVEVLTAVHTSAHPEIPWRTTTYDPTTNDWLLQAKAEAAFGQGPIGQDGHARHEKGAEKVRDQVEAALRTLPTNRPLIIFVDAEACRTIWPGLQHQSLGQGALPGDPLRRNGRSIAVVSVNTSYGEVPAPVENTARSRSTLIRPANPQDYLYRRTSSTGVTTWYIAQASRTYQGFGSDGRVGGLYTRFTLPDTDRRVHLKKDWHGFTAVQFLIADCGGRSEQELATLAAQLCHQSAAWDWRTRHPYPLHVAGAVDRAHPEYRGPSLNDTNPHNE</sequence>
<keyword evidence="6" id="KW-1185">Reference proteome</keyword>
<dbReference type="Pfam" id="PF13032">
    <property type="entry name" value="RNaseH_pPIWI_RE"/>
    <property type="match status" value="1"/>
</dbReference>
<evidence type="ECO:0000259" key="2">
    <source>
        <dbReference type="Pfam" id="PF13032"/>
    </source>
</evidence>
<dbReference type="Proteomes" id="UP000678016">
    <property type="component" value="Chromosome"/>
</dbReference>
<feature type="domain" description="Prokaryotic pPIWI-RE MID" evidence="4">
    <location>
        <begin position="464"/>
        <end position="564"/>
    </location>
</feature>
<dbReference type="Pfam" id="PF18157">
    <property type="entry name" value="MID_pPIWI_RE"/>
    <property type="match status" value="1"/>
</dbReference>
<dbReference type="EMBL" id="CP074132">
    <property type="protein sequence ID" value="QUX26912.1"/>
    <property type="molecule type" value="Genomic_DNA"/>
</dbReference>
<protein>
    <submittedName>
        <fullName evidence="5">DUF3893 domain-containing protein</fullName>
    </submittedName>
</protein>
<evidence type="ECO:0000313" key="5">
    <source>
        <dbReference type="EMBL" id="QUX26912.1"/>
    </source>
</evidence>
<feature type="compositionally biased region" description="Basic and acidic residues" evidence="1">
    <location>
        <begin position="535"/>
        <end position="546"/>
    </location>
</feature>
<accession>A0ABX8BXJ9</accession>
<dbReference type="InterPro" id="IPR024996">
    <property type="entry name" value="RNaseH_pPIWI_RE"/>
</dbReference>
<organism evidence="5 6">
    <name type="scientific">Nocardiopsis akebiae</name>
    <dbReference type="NCBI Taxonomy" id="2831968"/>
    <lineage>
        <taxon>Bacteria</taxon>
        <taxon>Bacillati</taxon>
        <taxon>Actinomycetota</taxon>
        <taxon>Actinomycetes</taxon>
        <taxon>Streptosporangiales</taxon>
        <taxon>Nocardiopsidaceae</taxon>
        <taxon>Nocardiopsis</taxon>
    </lineage>
</organism>
<feature type="compositionally biased region" description="Basic and acidic residues" evidence="1">
    <location>
        <begin position="510"/>
        <end position="521"/>
    </location>
</feature>
<evidence type="ECO:0000256" key="1">
    <source>
        <dbReference type="SAM" id="MobiDB-lite"/>
    </source>
</evidence>
<gene>
    <name evidence="5" type="ORF">KGD83_16235</name>
</gene>
<feature type="domain" description="pPIWI-RE module N-terminal" evidence="3">
    <location>
        <begin position="6"/>
        <end position="351"/>
    </location>
</feature>
<dbReference type="InterPro" id="IPR025085">
    <property type="entry name" value="pPIWI_RE_X"/>
</dbReference>
<evidence type="ECO:0000313" key="6">
    <source>
        <dbReference type="Proteomes" id="UP000678016"/>
    </source>
</evidence>
<reference evidence="6" key="1">
    <citation type="submission" date="2021-05" db="EMBL/GenBank/DDBJ databases">
        <title>Direct Submission.</title>
        <authorList>
            <person name="Li K."/>
            <person name="Gao J."/>
        </authorList>
    </citation>
    <scope>NUCLEOTIDE SEQUENCE [LARGE SCALE GENOMIC DNA]</scope>
    <source>
        <strain evidence="6">HDS12</strain>
    </source>
</reference>
<name>A0ABX8BXJ9_9ACTN</name>
<feature type="region of interest" description="Disordered" evidence="1">
    <location>
        <begin position="475"/>
        <end position="546"/>
    </location>
</feature>